<dbReference type="InterPro" id="IPR031717">
    <property type="entry name" value="ODO-1/KGD_C"/>
</dbReference>
<keyword evidence="7" id="KW-1017">Isopeptide bond</keyword>
<accession>A0AAV6UKH4</accession>
<keyword evidence="14" id="KW-0786">Thiamine pyrophosphate</keyword>
<dbReference type="InterPro" id="IPR032106">
    <property type="entry name" value="2-oxogl_dehyd_N"/>
</dbReference>
<dbReference type="Pfam" id="PF02779">
    <property type="entry name" value="Transket_pyr"/>
    <property type="match status" value="1"/>
</dbReference>
<organism evidence="26 27">
    <name type="scientific">Oedothorax gibbosus</name>
    <dbReference type="NCBI Taxonomy" id="931172"/>
    <lineage>
        <taxon>Eukaryota</taxon>
        <taxon>Metazoa</taxon>
        <taxon>Ecdysozoa</taxon>
        <taxon>Arthropoda</taxon>
        <taxon>Chelicerata</taxon>
        <taxon>Arachnida</taxon>
        <taxon>Araneae</taxon>
        <taxon>Araneomorphae</taxon>
        <taxon>Entelegynae</taxon>
        <taxon>Araneoidea</taxon>
        <taxon>Linyphiidae</taxon>
        <taxon>Erigoninae</taxon>
        <taxon>Oedothorax</taxon>
    </lineage>
</organism>
<protein>
    <recommendedName>
        <fullName evidence="23">2-oxoglutarate dehydrogenase complex component E1</fullName>
        <ecNumber evidence="6">1.2.4.2</ecNumber>
    </recommendedName>
    <alternativeName>
        <fullName evidence="23">2-oxoglutarate dehydrogenase complex component E1</fullName>
    </alternativeName>
    <alternativeName>
        <fullName evidence="20 21">2-oxoglutarate dehydrogenase, mitochondrial</fullName>
    </alternativeName>
    <alternativeName>
        <fullName evidence="18">Alpha-ketoglutarate dehydrogenase</fullName>
    </alternativeName>
    <alternativeName>
        <fullName evidence="22">Thiamine diphosphate (ThDP)-dependent 2-oxoglutarate dehydrogenase</fullName>
    </alternativeName>
</protein>
<dbReference type="Pfam" id="PF00676">
    <property type="entry name" value="E1_dh"/>
    <property type="match status" value="1"/>
</dbReference>
<keyword evidence="12" id="KW-0809">Transit peptide</keyword>
<evidence type="ECO:0000256" key="17">
    <source>
        <dbReference type="ARBA" id="ARBA00023242"/>
    </source>
</evidence>
<dbReference type="CDD" id="cd02016">
    <property type="entry name" value="TPP_E1_OGDC_like"/>
    <property type="match status" value="1"/>
</dbReference>
<evidence type="ECO:0000313" key="26">
    <source>
        <dbReference type="EMBL" id="KAG8184308.1"/>
    </source>
</evidence>
<keyword evidence="16" id="KW-0324">Glycolysis</keyword>
<dbReference type="InterPro" id="IPR042179">
    <property type="entry name" value="KGD_C_sf"/>
</dbReference>
<proteinExistence type="inferred from homology"/>
<dbReference type="NCBIfam" id="NF006914">
    <property type="entry name" value="PRK09404.1"/>
    <property type="match status" value="1"/>
</dbReference>
<dbReference type="GO" id="GO:0045252">
    <property type="term" value="C:oxoglutarate dehydrogenase complex"/>
    <property type="evidence" value="ECO:0007669"/>
    <property type="project" value="TreeGrafter"/>
</dbReference>
<dbReference type="Proteomes" id="UP000827092">
    <property type="component" value="Unassembled WGS sequence"/>
</dbReference>
<keyword evidence="8" id="KW-0479">Metal-binding</keyword>
<dbReference type="Pfam" id="PF16078">
    <property type="entry name" value="2-oxogl_dehyd_N"/>
    <property type="match status" value="1"/>
</dbReference>
<evidence type="ECO:0000256" key="20">
    <source>
        <dbReference type="ARBA" id="ARBA00040267"/>
    </source>
</evidence>
<dbReference type="Gene3D" id="3.40.50.12470">
    <property type="match status" value="1"/>
</dbReference>
<dbReference type="InterPro" id="IPR011603">
    <property type="entry name" value="2oxoglutarate_DH_E1"/>
</dbReference>
<evidence type="ECO:0000256" key="12">
    <source>
        <dbReference type="ARBA" id="ARBA00022946"/>
    </source>
</evidence>
<keyword evidence="13" id="KW-0560">Oxidoreductase</keyword>
<dbReference type="PANTHER" id="PTHR23152">
    <property type="entry name" value="2-OXOGLUTARATE DEHYDROGENASE"/>
    <property type="match status" value="1"/>
</dbReference>
<dbReference type="GO" id="GO:0006096">
    <property type="term" value="P:glycolytic process"/>
    <property type="evidence" value="ECO:0007669"/>
    <property type="project" value="UniProtKB-KW"/>
</dbReference>
<dbReference type="GO" id="GO:0004591">
    <property type="term" value="F:oxoglutarate dehydrogenase (succinyl-transferring) activity"/>
    <property type="evidence" value="ECO:0007669"/>
    <property type="project" value="UniProtKB-EC"/>
</dbReference>
<evidence type="ECO:0000256" key="11">
    <source>
        <dbReference type="ARBA" id="ARBA00022843"/>
    </source>
</evidence>
<comment type="catalytic activity">
    <reaction evidence="24">
        <text>N(6)-[(R)-lipoyl]-L-lysyl-[protein] + 2-oxoglutarate + H(+) = N(6)-[(R)-S(8)-succinyldihydrolipoyl]-L-lysyl-[protein] + CO2</text>
        <dbReference type="Rhea" id="RHEA:12188"/>
        <dbReference type="Rhea" id="RHEA-COMP:10474"/>
        <dbReference type="Rhea" id="RHEA-COMP:20092"/>
        <dbReference type="ChEBI" id="CHEBI:15378"/>
        <dbReference type="ChEBI" id="CHEBI:16526"/>
        <dbReference type="ChEBI" id="CHEBI:16810"/>
        <dbReference type="ChEBI" id="CHEBI:83099"/>
        <dbReference type="ChEBI" id="CHEBI:83120"/>
        <dbReference type="EC" id="1.2.4.2"/>
    </reaction>
    <physiologicalReaction direction="left-to-right" evidence="24">
        <dbReference type="Rhea" id="RHEA:12189"/>
    </physiologicalReaction>
</comment>
<dbReference type="PANTHER" id="PTHR23152:SF4">
    <property type="entry name" value="2-OXOADIPATE DEHYDROGENASE COMPLEX COMPONENT E1"/>
    <property type="match status" value="1"/>
</dbReference>
<keyword evidence="11" id="KW-0832">Ubl conjugation</keyword>
<dbReference type="GO" id="GO:0005634">
    <property type="term" value="C:nucleus"/>
    <property type="evidence" value="ECO:0007669"/>
    <property type="project" value="UniProtKB-SubCell"/>
</dbReference>
<dbReference type="FunFam" id="1.10.287.1150:FF:000001">
    <property type="entry name" value="2-oxoglutarate dehydrogenase, mitochondrial isoform X1"/>
    <property type="match status" value="1"/>
</dbReference>
<dbReference type="AlphaFoldDB" id="A0AAV6UKH4"/>
<evidence type="ECO:0000256" key="21">
    <source>
        <dbReference type="ARBA" id="ARBA00041946"/>
    </source>
</evidence>
<dbReference type="InterPro" id="IPR005475">
    <property type="entry name" value="Transketolase-like_Pyr-bd"/>
</dbReference>
<evidence type="ECO:0000256" key="2">
    <source>
        <dbReference type="ARBA" id="ARBA00001964"/>
    </source>
</evidence>
<evidence type="ECO:0000256" key="1">
    <source>
        <dbReference type="ARBA" id="ARBA00001946"/>
    </source>
</evidence>
<dbReference type="FunFam" id="3.40.50.970:FF:000002">
    <property type="entry name" value="2-oxoglutarate dehydrogenase, E1 component"/>
    <property type="match status" value="1"/>
</dbReference>
<dbReference type="EMBL" id="JAFNEN010000378">
    <property type="protein sequence ID" value="KAG8184308.1"/>
    <property type="molecule type" value="Genomic_DNA"/>
</dbReference>
<evidence type="ECO:0000256" key="10">
    <source>
        <dbReference type="ARBA" id="ARBA00022842"/>
    </source>
</evidence>
<evidence type="ECO:0000256" key="3">
    <source>
        <dbReference type="ARBA" id="ARBA00004123"/>
    </source>
</evidence>
<dbReference type="GO" id="GO:0006099">
    <property type="term" value="P:tricarboxylic acid cycle"/>
    <property type="evidence" value="ECO:0007669"/>
    <property type="project" value="TreeGrafter"/>
</dbReference>
<evidence type="ECO:0000256" key="4">
    <source>
        <dbReference type="ARBA" id="ARBA00004173"/>
    </source>
</evidence>
<keyword evidence="17" id="KW-0539">Nucleus</keyword>
<dbReference type="EC" id="1.2.4.2" evidence="6"/>
<dbReference type="Gene3D" id="3.40.50.11610">
    <property type="entry name" value="Multifunctional 2-oxoglutarate metabolism enzyme, C-terminal domain"/>
    <property type="match status" value="1"/>
</dbReference>
<dbReference type="FunFam" id="3.40.50.12470:FF:000007">
    <property type="entry name" value="2-oxoglutarate dehydrogenase e1 mitochondrial"/>
    <property type="match status" value="1"/>
</dbReference>
<evidence type="ECO:0000256" key="5">
    <source>
        <dbReference type="ARBA" id="ARBA00006936"/>
    </source>
</evidence>
<dbReference type="NCBIfam" id="NF008907">
    <property type="entry name" value="PRK12270.1"/>
    <property type="match status" value="1"/>
</dbReference>
<name>A0AAV6UKH4_9ARAC</name>
<evidence type="ECO:0000256" key="23">
    <source>
        <dbReference type="ARBA" id="ARBA00042984"/>
    </source>
</evidence>
<dbReference type="SUPFAM" id="SSF52518">
    <property type="entry name" value="Thiamin diphosphate-binding fold (THDP-binding)"/>
    <property type="match status" value="2"/>
</dbReference>
<dbReference type="Gene3D" id="1.10.287.1150">
    <property type="entry name" value="TPP helical domain"/>
    <property type="match status" value="1"/>
</dbReference>
<comment type="subcellular location">
    <subcellularLocation>
        <location evidence="4">Mitochondrion</location>
    </subcellularLocation>
    <subcellularLocation>
        <location evidence="3">Nucleus</location>
    </subcellularLocation>
</comment>
<dbReference type="Pfam" id="PF16870">
    <property type="entry name" value="OxoGdeHyase_C"/>
    <property type="match status" value="1"/>
</dbReference>
<dbReference type="GO" id="GO:0030976">
    <property type="term" value="F:thiamine pyrophosphate binding"/>
    <property type="evidence" value="ECO:0007669"/>
    <property type="project" value="InterPro"/>
</dbReference>
<evidence type="ECO:0000256" key="15">
    <source>
        <dbReference type="ARBA" id="ARBA00023128"/>
    </source>
</evidence>
<evidence type="ECO:0000256" key="9">
    <source>
        <dbReference type="ARBA" id="ARBA00022837"/>
    </source>
</evidence>
<keyword evidence="9" id="KW-0106">Calcium</keyword>
<keyword evidence="10" id="KW-0460">Magnesium</keyword>
<comment type="function">
    <text evidence="19">The 2-oxoglutarate dehydrogenase complex catalyzes the overall conversion of 2-oxoglutarate to succinyl-CoA and CO(2). It contains multiple copies of three enzymatic components: 2-oxoglutarate dehydrogenase (E1), dihydrolipoamide succinyltransferase (E2) and lipoamide dehydrogenase (E3).</text>
</comment>
<comment type="cofactor">
    <cofactor evidence="1">
        <name>Mg(2+)</name>
        <dbReference type="ChEBI" id="CHEBI:18420"/>
    </cofactor>
</comment>
<sequence>MATVLKIGTFSALVCKNSYMHVRISSAMGNHKFRTYLTKTSKEPFLNGSSSVYVEEMYKAWLKNPESVHKSWDAFFRSTSDGAEPGTAYQSPPLAPLQYVQVPLQSLQGATGLTSLAPTSAAPQYVEPRGIEDHLSVQAIIRSYQVRGHLVSKLDPLGITAANIQSAFSEGSPSSPQVVLRSYQLEEKDMDRLFKLPGSTFIGGTENVLSLREILKRLENVYCGHIGIEYMFINSQEQCTWIRKKFETPGVMNFTKEQKRMLMARLIRSTKFEEFLARKWVSEKRFGLEGCEVLIPAMKTVIDRASELGMESIVIGMPHRGRLNVLANVCRKPLEQIFAQFSGLEPADEGSGDVKYHLGMCHERLNRVTNKNIKLAVVANPSHLEACDPIVQGKTRAEQFYRGDNQGKKVMSILLHGDAAFSGQGVVYETFHLSDLPDYSTHGTIHIVVNNQIGFTTDPRRSRSSPYCTDVARVVNAPIFHVNADNPEAVVHVSNVAAEYRAKFGKDVVVDLVCYRRNGHNEIDEPMFTQPIMYTKIRKTLPVLELYSRYLVEEGMVTEKEIEEEEARYEAILQEAYTNAEKDIRMYNTDWLDSPWKDFFGKKSPHKCDPTGIDEGVLKHIGVAFSSAPPGNFKAHPGIKRILKSRLEMVDNRVVDWALAEAMAFGSLLKDGIHVRLSGQDVERGTFSHRHHVLHHQTIDKTTYRPLCHLWPDQAPYTVCNSSLSEYAVLGFELGFSMTNPNALVMWEAQFGDFMNTAQCIIDQFISSGQAKWVRQSGLVMLLPHGMEGMGPEHSSARPERFLQLCNEEMEVFPTIDEDFAVRQLHDCNMIVVNCSTPANYFHVLRRQIVLPFRKPLIVFTPKSLLRHPDARSSFDEMNEGTTFKTLIPDEGPANDNPQDVERVVFCTGKLYYELVKKRKDSNLESKAAIIRIEQLCPFPFDLARKETEKYPNAKLIWTQEEHKNQGYWCYIQPHMETVTNHERHISYAGRAVSASTATGSKQAHKKEQEKVLTDALGL</sequence>
<evidence type="ECO:0000259" key="25">
    <source>
        <dbReference type="SMART" id="SM00861"/>
    </source>
</evidence>
<comment type="similarity">
    <text evidence="5">Belongs to the alpha-ketoglutarate dehydrogenase family.</text>
</comment>
<dbReference type="FunFam" id="3.40.50.11610:FF:000003">
    <property type="entry name" value="2-oxoglutarate dehydrogenase, isoform X4"/>
    <property type="match status" value="1"/>
</dbReference>
<dbReference type="NCBIfam" id="TIGR00239">
    <property type="entry name" value="2oxo_dh_E1"/>
    <property type="match status" value="1"/>
</dbReference>
<evidence type="ECO:0000256" key="14">
    <source>
        <dbReference type="ARBA" id="ARBA00023052"/>
    </source>
</evidence>
<keyword evidence="15" id="KW-0496">Mitochondrion</keyword>
<evidence type="ECO:0000256" key="8">
    <source>
        <dbReference type="ARBA" id="ARBA00022723"/>
    </source>
</evidence>
<evidence type="ECO:0000256" key="6">
    <source>
        <dbReference type="ARBA" id="ARBA00012280"/>
    </source>
</evidence>
<evidence type="ECO:0000256" key="16">
    <source>
        <dbReference type="ARBA" id="ARBA00023152"/>
    </source>
</evidence>
<evidence type="ECO:0000256" key="24">
    <source>
        <dbReference type="ARBA" id="ARBA00051042"/>
    </source>
</evidence>
<keyword evidence="27" id="KW-1185">Reference proteome</keyword>
<comment type="cofactor">
    <cofactor evidence="2">
        <name>thiamine diphosphate</name>
        <dbReference type="ChEBI" id="CHEBI:58937"/>
    </cofactor>
</comment>
<comment type="caution">
    <text evidence="26">The sequence shown here is derived from an EMBL/GenBank/DDBJ whole genome shotgun (WGS) entry which is preliminary data.</text>
</comment>
<evidence type="ECO:0000256" key="19">
    <source>
        <dbReference type="ARBA" id="ARBA00037426"/>
    </source>
</evidence>
<evidence type="ECO:0000256" key="18">
    <source>
        <dbReference type="ARBA" id="ARBA00030680"/>
    </source>
</evidence>
<dbReference type="PIRSF" id="PIRSF000157">
    <property type="entry name" value="Oxoglu_dh_E1"/>
    <property type="match status" value="1"/>
</dbReference>
<dbReference type="SMART" id="SM00861">
    <property type="entry name" value="Transket_pyr"/>
    <property type="match status" value="1"/>
</dbReference>
<dbReference type="GO" id="GO:0005739">
    <property type="term" value="C:mitochondrion"/>
    <property type="evidence" value="ECO:0007669"/>
    <property type="project" value="UniProtKB-SubCell"/>
</dbReference>
<dbReference type="GO" id="GO:0046872">
    <property type="term" value="F:metal ion binding"/>
    <property type="evidence" value="ECO:0007669"/>
    <property type="project" value="UniProtKB-KW"/>
</dbReference>
<evidence type="ECO:0000313" key="27">
    <source>
        <dbReference type="Proteomes" id="UP000827092"/>
    </source>
</evidence>
<gene>
    <name evidence="26" type="ORF">JTE90_008992</name>
</gene>
<dbReference type="InterPro" id="IPR001017">
    <property type="entry name" value="DH_E1"/>
</dbReference>
<feature type="domain" description="Transketolase-like pyrimidine-binding" evidence="25">
    <location>
        <begin position="655"/>
        <end position="868"/>
    </location>
</feature>
<dbReference type="InterPro" id="IPR029061">
    <property type="entry name" value="THDP-binding"/>
</dbReference>
<dbReference type="Gene3D" id="3.40.50.970">
    <property type="match status" value="1"/>
</dbReference>
<evidence type="ECO:0000256" key="22">
    <source>
        <dbReference type="ARBA" id="ARBA00042799"/>
    </source>
</evidence>
<reference evidence="26 27" key="1">
    <citation type="journal article" date="2022" name="Nat. Ecol. Evol.">
        <title>A masculinizing supergene underlies an exaggerated male reproductive morph in a spider.</title>
        <authorList>
            <person name="Hendrickx F."/>
            <person name="De Corte Z."/>
            <person name="Sonet G."/>
            <person name="Van Belleghem S.M."/>
            <person name="Kostlbacher S."/>
            <person name="Vangestel C."/>
        </authorList>
    </citation>
    <scope>NUCLEOTIDE SEQUENCE [LARGE SCALE GENOMIC DNA]</scope>
    <source>
        <strain evidence="26">W744_W776</strain>
    </source>
</reference>
<evidence type="ECO:0000256" key="13">
    <source>
        <dbReference type="ARBA" id="ARBA00023002"/>
    </source>
</evidence>
<evidence type="ECO:0000256" key="7">
    <source>
        <dbReference type="ARBA" id="ARBA00022499"/>
    </source>
</evidence>